<reference evidence="3" key="1">
    <citation type="journal article" date="2018" name="Front. Plant Sci.">
        <title>Large-Scale Identification and Characterization of Heterodera avenae Putative Effectors Suppressing or Inducing Cell Death in Nicotiana benthamiana.</title>
        <authorList>
            <person name="Chen C."/>
            <person name="Chen Y."/>
            <person name="Jian H."/>
            <person name="Yang D."/>
            <person name="Dai Y."/>
            <person name="Pan L."/>
            <person name="Shi F."/>
            <person name="Yang S."/>
            <person name="Liu Q."/>
        </authorList>
    </citation>
    <scope>NUCLEOTIDE SEQUENCE</scope>
    <source>
        <strain evidence="3">Isotig05087</strain>
    </source>
</reference>
<dbReference type="AlphaFoldDB" id="A0A2L0VDG7"/>
<feature type="compositionally biased region" description="Acidic residues" evidence="1">
    <location>
        <begin position="289"/>
        <end position="303"/>
    </location>
</feature>
<sequence>MRYIVLLIFSVYFFALFRYALPDLQQQNQFRVVRLADVRCCYKTPNRYVCASVLEHVRHGCKKVAQIWAEGQKDEADGRIVSPGDLPPSFSAIGLPCFRDATRVEQEAQPPPIVVAERYACLNIKCLCTFFGGVSSACYNDSSTATEAVPRALRQSGTPNLSLGRAVRMEYRMLSENQRARFHTVLQQLKRGIGSNEYDRLYNLAMMPSVHGFIFCCGTVKRCEIALCAVDPSVAVPYGDSSKDGRLTNPATRPSRSWMIARVSIIVVSLHYLFNMRIADNVPNAVNQPEEDPQDDVDDEEQNEAARVRELEAVVREQEETIFELEAVVHEQEGRVVELERGTALQHSCFAFTMQVAKQSDIDESQKKAVLEKCEAVSEWIKSHPNAAEAAVREQQQSLNEICNRILEPFRQETSKSENN</sequence>
<dbReference type="InterPro" id="IPR008922">
    <property type="entry name" value="Di-copper_centre_dom_sf"/>
</dbReference>
<dbReference type="SUPFAM" id="SSF48056">
    <property type="entry name" value="Di-copper centre-containing domain"/>
    <property type="match status" value="1"/>
</dbReference>
<accession>A0A2L0VDG7</accession>
<feature type="signal peptide" evidence="2">
    <location>
        <begin position="1"/>
        <end position="22"/>
    </location>
</feature>
<dbReference type="SUPFAM" id="SSF100934">
    <property type="entry name" value="Heat shock protein 70kD (HSP70), C-terminal subdomain"/>
    <property type="match status" value="1"/>
</dbReference>
<organism evidence="3">
    <name type="scientific">Heterodera avenae</name>
    <name type="common">Cereal cyst nematode worm</name>
    <dbReference type="NCBI Taxonomy" id="34510"/>
    <lineage>
        <taxon>Eukaryota</taxon>
        <taxon>Metazoa</taxon>
        <taxon>Ecdysozoa</taxon>
        <taxon>Nematoda</taxon>
        <taxon>Chromadorea</taxon>
        <taxon>Rhabditida</taxon>
        <taxon>Tylenchina</taxon>
        <taxon>Tylenchomorpha</taxon>
        <taxon>Tylenchoidea</taxon>
        <taxon>Heteroderidae</taxon>
        <taxon>Heteroderinae</taxon>
        <taxon>Heterodera</taxon>
    </lineage>
</organism>
<proteinExistence type="predicted"/>
<dbReference type="Gene3D" id="1.20.1270.10">
    <property type="match status" value="1"/>
</dbReference>
<feature type="chain" id="PRO_5014778866" evidence="2">
    <location>
        <begin position="23"/>
        <end position="420"/>
    </location>
</feature>
<evidence type="ECO:0000256" key="1">
    <source>
        <dbReference type="SAM" id="MobiDB-lite"/>
    </source>
</evidence>
<evidence type="ECO:0000313" key="3">
    <source>
        <dbReference type="EMBL" id="AVA09640.1"/>
    </source>
</evidence>
<protein>
    <submittedName>
        <fullName evidence="3">Putative effector protein</fullName>
    </submittedName>
</protein>
<keyword evidence="2" id="KW-0732">Signal</keyword>
<evidence type="ECO:0000256" key="2">
    <source>
        <dbReference type="SAM" id="SignalP"/>
    </source>
</evidence>
<name>A0A2L0VDG7_HETAV</name>
<dbReference type="InterPro" id="IPR029048">
    <property type="entry name" value="HSP70_C_sf"/>
</dbReference>
<feature type="region of interest" description="Disordered" evidence="1">
    <location>
        <begin position="284"/>
        <end position="303"/>
    </location>
</feature>
<dbReference type="Gene3D" id="1.10.1280.10">
    <property type="entry name" value="Di-copper center containing domain from catechol oxidase"/>
    <property type="match status" value="1"/>
</dbReference>
<dbReference type="EMBL" id="MG525175">
    <property type="protein sequence ID" value="AVA09640.1"/>
    <property type="molecule type" value="Genomic_DNA"/>
</dbReference>